<organism evidence="2 3">
    <name type="scientific">Vibrio phage 2 TSL-2019</name>
    <dbReference type="NCBI Taxonomy" id="2508172"/>
    <lineage>
        <taxon>Viruses</taxon>
        <taxon>Duplodnaviria</taxon>
        <taxon>Heunggongvirae</taxon>
        <taxon>Uroviricota</taxon>
        <taxon>Caudoviricetes</taxon>
        <taxon>Chimalliviridae</taxon>
        <taxon>Gorgonvirinae</taxon>
        <taxon>Aphroditevirus</taxon>
        <taxon>Aphroditevirus av2TSL2019</taxon>
    </lineage>
</organism>
<feature type="domain" description="HTH araC/xylS-type" evidence="1">
    <location>
        <begin position="17"/>
        <end position="118"/>
    </location>
</feature>
<dbReference type="RefSeq" id="YP_009843218.1">
    <property type="nucleotide sequence ID" value="NC_048747.1"/>
</dbReference>
<evidence type="ECO:0000259" key="1">
    <source>
        <dbReference type="PROSITE" id="PS01124"/>
    </source>
</evidence>
<dbReference type="EMBL" id="MK368614">
    <property type="protein sequence ID" value="QAU04271.1"/>
    <property type="molecule type" value="Genomic_DNA"/>
</dbReference>
<protein>
    <recommendedName>
        <fullName evidence="1">HTH araC/xylS-type domain-containing protein</fullName>
    </recommendedName>
</protein>
<evidence type="ECO:0000313" key="3">
    <source>
        <dbReference type="Proteomes" id="UP000320660"/>
    </source>
</evidence>
<dbReference type="Gene3D" id="1.10.10.60">
    <property type="entry name" value="Homeodomain-like"/>
    <property type="match status" value="1"/>
</dbReference>
<reference evidence="2 3" key="1">
    <citation type="submission" date="2019-01" db="EMBL/GenBank/DDBJ databases">
        <authorList>
            <person name="Le T.S."/>
            <person name="Kurtboke I."/>
        </authorList>
    </citation>
    <scope>NUCLEOTIDE SEQUENCE [LARGE SCALE GENOMIC DNA]</scope>
</reference>
<dbReference type="GeneID" id="55613484"/>
<dbReference type="KEGG" id="vg:55613484"/>
<dbReference type="GO" id="GO:0043565">
    <property type="term" value="F:sequence-specific DNA binding"/>
    <property type="evidence" value="ECO:0007669"/>
    <property type="project" value="InterPro"/>
</dbReference>
<dbReference type="PROSITE" id="PS01124">
    <property type="entry name" value="HTH_ARAC_FAMILY_2"/>
    <property type="match status" value="1"/>
</dbReference>
<sequence length="322" mass="38403">MEQANNKTLDHLSNKEKELWERINQEVQGKAHRVTLKHLSQLFGIDKSIISKLIVKATDMGSVQWFVIQREKAVLDLLRDPNFDLNQLHVKMGYGDPRNLCVYFREKFKFTVSEITYLRSLGLAKDYIDSEFDNVEEYLAFVMIRIIQKAKGKLKVREDLVNFFRGSHCWFYRIWYQHNGPETPYEFISYTRISCIRRDFLKSNMTPKEYFLKNDLTSNFVDSLHRSHYGVTFRSWARKQIEGVPRRRKDGYDELLGKEWLETIKENIIDWEVRIEAIAEKIDLPQQAIRKVITYYAKQTYFQFKHDVLTGRQSNLTVRSYV</sequence>
<dbReference type="Proteomes" id="UP000320660">
    <property type="component" value="Segment"/>
</dbReference>
<evidence type="ECO:0000313" key="2">
    <source>
        <dbReference type="EMBL" id="QAU04271.1"/>
    </source>
</evidence>
<accession>A0A513PWE3</accession>
<proteinExistence type="predicted"/>
<name>A0A513PWE3_9CAUD</name>
<keyword evidence="3" id="KW-1185">Reference proteome</keyword>
<dbReference type="GO" id="GO:0003700">
    <property type="term" value="F:DNA-binding transcription factor activity"/>
    <property type="evidence" value="ECO:0007669"/>
    <property type="project" value="InterPro"/>
</dbReference>
<dbReference type="InterPro" id="IPR018060">
    <property type="entry name" value="HTH_AraC"/>
</dbReference>